<comment type="caution">
    <text evidence="10">The sequence shown here is derived from an EMBL/GenBank/DDBJ whole genome shotgun (WGS) entry which is preliminary data.</text>
</comment>
<keyword evidence="11" id="KW-1185">Reference proteome</keyword>
<dbReference type="FunFam" id="1.10.510.10:FF:000040">
    <property type="entry name" value="Mitogen-activated protein kinase"/>
    <property type="match status" value="1"/>
</dbReference>
<evidence type="ECO:0000256" key="4">
    <source>
        <dbReference type="ARBA" id="ARBA00022777"/>
    </source>
</evidence>
<feature type="binding site" evidence="6">
    <location>
        <position position="59"/>
    </location>
    <ligand>
        <name>ATP</name>
        <dbReference type="ChEBI" id="CHEBI:30616"/>
    </ligand>
</feature>
<dbReference type="Pfam" id="PF00069">
    <property type="entry name" value="Pkinase"/>
    <property type="match status" value="1"/>
</dbReference>
<dbReference type="PROSITE" id="PS00108">
    <property type="entry name" value="PROTEIN_KINASE_ST"/>
    <property type="match status" value="1"/>
</dbReference>
<feature type="region of interest" description="Disordered" evidence="8">
    <location>
        <begin position="399"/>
        <end position="426"/>
    </location>
</feature>
<evidence type="ECO:0000256" key="6">
    <source>
        <dbReference type="PROSITE-ProRule" id="PRU10141"/>
    </source>
</evidence>
<protein>
    <recommendedName>
        <fullName evidence="9">Protein kinase domain-containing protein</fullName>
    </recommendedName>
</protein>
<dbReference type="AlphaFoldDB" id="A0AB34J342"/>
<dbReference type="GO" id="GO:0004674">
    <property type="term" value="F:protein serine/threonine kinase activity"/>
    <property type="evidence" value="ECO:0007669"/>
    <property type="project" value="UniProtKB-KW"/>
</dbReference>
<dbReference type="InterPro" id="IPR011009">
    <property type="entry name" value="Kinase-like_dom_sf"/>
</dbReference>
<proteinExistence type="inferred from homology"/>
<dbReference type="CDD" id="cd07834">
    <property type="entry name" value="STKc_MAPK"/>
    <property type="match status" value="1"/>
</dbReference>
<dbReference type="InterPro" id="IPR008271">
    <property type="entry name" value="Ser/Thr_kinase_AS"/>
</dbReference>
<dbReference type="InterPro" id="IPR000719">
    <property type="entry name" value="Prot_kinase_dom"/>
</dbReference>
<feature type="domain" description="Protein kinase" evidence="9">
    <location>
        <begin position="29"/>
        <end position="317"/>
    </location>
</feature>
<dbReference type="SMART" id="SM00220">
    <property type="entry name" value="S_TKc"/>
    <property type="match status" value="1"/>
</dbReference>
<dbReference type="InterPro" id="IPR017441">
    <property type="entry name" value="Protein_kinase_ATP_BS"/>
</dbReference>
<evidence type="ECO:0000259" key="9">
    <source>
        <dbReference type="PROSITE" id="PS50011"/>
    </source>
</evidence>
<dbReference type="PROSITE" id="PS50011">
    <property type="entry name" value="PROTEIN_KINASE_DOM"/>
    <property type="match status" value="1"/>
</dbReference>
<organism evidence="10 11">
    <name type="scientific">Prymnesium parvum</name>
    <name type="common">Toxic golden alga</name>
    <dbReference type="NCBI Taxonomy" id="97485"/>
    <lineage>
        <taxon>Eukaryota</taxon>
        <taxon>Haptista</taxon>
        <taxon>Haptophyta</taxon>
        <taxon>Prymnesiophyceae</taxon>
        <taxon>Prymnesiales</taxon>
        <taxon>Prymnesiaceae</taxon>
        <taxon>Prymnesium</taxon>
    </lineage>
</organism>
<dbReference type="Gene3D" id="1.10.510.10">
    <property type="entry name" value="Transferase(Phosphotransferase) domain 1"/>
    <property type="match status" value="1"/>
</dbReference>
<evidence type="ECO:0000313" key="11">
    <source>
        <dbReference type="Proteomes" id="UP001515480"/>
    </source>
</evidence>
<dbReference type="PANTHER" id="PTHR24055">
    <property type="entry name" value="MITOGEN-ACTIVATED PROTEIN KINASE"/>
    <property type="match status" value="1"/>
</dbReference>
<evidence type="ECO:0000256" key="3">
    <source>
        <dbReference type="ARBA" id="ARBA00022741"/>
    </source>
</evidence>
<dbReference type="Gene3D" id="3.30.200.20">
    <property type="entry name" value="Phosphorylase Kinase, domain 1"/>
    <property type="match status" value="1"/>
</dbReference>
<keyword evidence="3 6" id="KW-0547">Nucleotide-binding</keyword>
<feature type="compositionally biased region" description="Basic and acidic residues" evidence="8">
    <location>
        <begin position="415"/>
        <end position="426"/>
    </location>
</feature>
<evidence type="ECO:0000313" key="10">
    <source>
        <dbReference type="EMBL" id="KAL1511938.1"/>
    </source>
</evidence>
<accession>A0AB34J342</accession>
<reference evidence="10 11" key="1">
    <citation type="journal article" date="2024" name="Science">
        <title>Giant polyketide synthase enzymes in the biosynthesis of giant marine polyether toxins.</title>
        <authorList>
            <person name="Fallon T.R."/>
            <person name="Shende V.V."/>
            <person name="Wierzbicki I.H."/>
            <person name="Pendleton A.L."/>
            <person name="Watervoot N.F."/>
            <person name="Auber R.P."/>
            <person name="Gonzalez D.J."/>
            <person name="Wisecaver J.H."/>
            <person name="Moore B.S."/>
        </authorList>
    </citation>
    <scope>NUCLEOTIDE SEQUENCE [LARGE SCALE GENOMIC DNA]</scope>
    <source>
        <strain evidence="10 11">12B1</strain>
    </source>
</reference>
<evidence type="ECO:0000256" key="5">
    <source>
        <dbReference type="ARBA" id="ARBA00022840"/>
    </source>
</evidence>
<dbReference type="GO" id="GO:0005524">
    <property type="term" value="F:ATP binding"/>
    <property type="evidence" value="ECO:0007669"/>
    <property type="project" value="UniProtKB-UniRule"/>
</dbReference>
<dbReference type="InterPro" id="IPR050117">
    <property type="entry name" value="MAPK"/>
</dbReference>
<gene>
    <name evidence="10" type="ORF">AB1Y20_005218</name>
</gene>
<dbReference type="SUPFAM" id="SSF56112">
    <property type="entry name" value="Protein kinase-like (PK-like)"/>
    <property type="match status" value="1"/>
</dbReference>
<name>A0AB34J342_PRYPA</name>
<evidence type="ECO:0000256" key="8">
    <source>
        <dbReference type="SAM" id="MobiDB-lite"/>
    </source>
</evidence>
<keyword evidence="5 6" id="KW-0067">ATP-binding</keyword>
<sequence length="426" mass="47261">MAEGGSSSQDDRFHTMSCKGIPFTVPKKFAPYRMLGQGAFGVVCAARADGQTEEVAIKKVLGAVGEHTHIVEGKRALRELLLLRHLQHENVSCISDAWTSPAGDLYLVSDVMDSDMHRIISSPQPLSEDHCQWFVYQILRGLKYVHSANVIHRDLKPSNLLLNANCDLKITDFGLARAIDEDCGSGGIMTQYVVTRWYRAPEILLFARRYTKAVDVWSTGCIFAELLRRRPMYQGRDQLHQLQLILHQMGTPTAEDLSRVDPRLQMAISTLPPSAGKSLRSIIPHASDAALDLLDSMLQFNPDRRLTAEQALAHPFLASLHDPESEPVHSEPFTTLDIEEEDLDWPTVRSMIFTETEIWNQRNGRPLQGSSTNTVSASDALSDTDVDMCAAGDSASAVRPLCKRDSTSSSLDDTEGAKRMRGGEDM</sequence>
<keyword evidence="2" id="KW-0808">Transferase</keyword>
<keyword evidence="1 7" id="KW-0723">Serine/threonine-protein kinase</keyword>
<dbReference type="EMBL" id="JBGBPQ010000013">
    <property type="protein sequence ID" value="KAL1511938.1"/>
    <property type="molecule type" value="Genomic_DNA"/>
</dbReference>
<comment type="similarity">
    <text evidence="7">Belongs to the protein kinase superfamily.</text>
</comment>
<keyword evidence="4" id="KW-0418">Kinase</keyword>
<evidence type="ECO:0000256" key="1">
    <source>
        <dbReference type="ARBA" id="ARBA00022527"/>
    </source>
</evidence>
<dbReference type="PROSITE" id="PS00107">
    <property type="entry name" value="PROTEIN_KINASE_ATP"/>
    <property type="match status" value="1"/>
</dbReference>
<evidence type="ECO:0000256" key="2">
    <source>
        <dbReference type="ARBA" id="ARBA00022679"/>
    </source>
</evidence>
<dbReference type="Proteomes" id="UP001515480">
    <property type="component" value="Unassembled WGS sequence"/>
</dbReference>
<evidence type="ECO:0000256" key="7">
    <source>
        <dbReference type="RuleBase" id="RU000304"/>
    </source>
</evidence>